<keyword evidence="14" id="KW-0966">Cell projection</keyword>
<feature type="region of interest" description="Disordered" evidence="12">
    <location>
        <begin position="131"/>
        <end position="151"/>
    </location>
</feature>
<evidence type="ECO:0000256" key="1">
    <source>
        <dbReference type="ARBA" id="ARBA00002954"/>
    </source>
</evidence>
<keyword evidence="14" id="KW-0282">Flagellum</keyword>
<dbReference type="GO" id="GO:0044780">
    <property type="term" value="P:bacterial-type flagellum assembly"/>
    <property type="evidence" value="ECO:0007669"/>
    <property type="project" value="InterPro"/>
</dbReference>
<evidence type="ECO:0000256" key="5">
    <source>
        <dbReference type="ARBA" id="ARBA00013433"/>
    </source>
</evidence>
<feature type="domain" description="Mannosyl-glycoprotein endo-beta-N-acetylglucosamidase-like" evidence="13">
    <location>
        <begin position="176"/>
        <end position="340"/>
    </location>
</feature>
<dbReference type="GO" id="GO:0004040">
    <property type="term" value="F:amidase activity"/>
    <property type="evidence" value="ECO:0007669"/>
    <property type="project" value="InterPro"/>
</dbReference>
<keyword evidence="8 14" id="KW-0378">Hydrolase</keyword>
<dbReference type="NCBIfam" id="TIGR02541">
    <property type="entry name" value="flagell_FlgJ"/>
    <property type="match status" value="1"/>
</dbReference>
<keyword evidence="7" id="KW-1005">Bacterial flagellum biogenesis</keyword>
<dbReference type="InterPro" id="IPR051056">
    <property type="entry name" value="Glycosyl_Hydrolase_73"/>
</dbReference>
<dbReference type="Pfam" id="PF01832">
    <property type="entry name" value="Glucosaminidase"/>
    <property type="match status" value="1"/>
</dbReference>
<reference evidence="14 15" key="1">
    <citation type="submission" date="2017-04" db="EMBL/GenBank/DDBJ databases">
        <title>Draft genome sequence of Zooshikella ganghwensis VG4 isolated from Red Sea sediments.</title>
        <authorList>
            <person name="Rehman Z."/>
            <person name="Alam I."/>
            <person name="Kamau A."/>
            <person name="Bajic V."/>
            <person name="Leiknes T."/>
        </authorList>
    </citation>
    <scope>NUCLEOTIDE SEQUENCE [LARGE SCALE GENOMIC DNA]</scope>
    <source>
        <strain evidence="14 15">VG4</strain>
    </source>
</reference>
<evidence type="ECO:0000313" key="15">
    <source>
        <dbReference type="Proteomes" id="UP000257039"/>
    </source>
</evidence>
<keyword evidence="6" id="KW-0574">Periplasm</keyword>
<dbReference type="EMBL" id="NDXW01000001">
    <property type="protein sequence ID" value="RDH43247.1"/>
    <property type="molecule type" value="Genomic_DNA"/>
</dbReference>
<comment type="similarity">
    <text evidence="3">In the N-terminal section; belongs to the FlgJ family.</text>
</comment>
<proteinExistence type="inferred from homology"/>
<evidence type="ECO:0000256" key="12">
    <source>
        <dbReference type="SAM" id="MobiDB-lite"/>
    </source>
</evidence>
<dbReference type="Gene3D" id="1.10.530.10">
    <property type="match status" value="1"/>
</dbReference>
<dbReference type="SMART" id="SM00047">
    <property type="entry name" value="LYZ2"/>
    <property type="match status" value="1"/>
</dbReference>
<organism evidence="14 15">
    <name type="scientific">Zooshikella ganghwensis</name>
    <dbReference type="NCBI Taxonomy" id="202772"/>
    <lineage>
        <taxon>Bacteria</taxon>
        <taxon>Pseudomonadati</taxon>
        <taxon>Pseudomonadota</taxon>
        <taxon>Gammaproteobacteria</taxon>
        <taxon>Oceanospirillales</taxon>
        <taxon>Zooshikellaceae</taxon>
        <taxon>Zooshikella</taxon>
    </lineage>
</organism>
<evidence type="ECO:0000256" key="6">
    <source>
        <dbReference type="ARBA" id="ARBA00022764"/>
    </source>
</evidence>
<evidence type="ECO:0000256" key="9">
    <source>
        <dbReference type="ARBA" id="ARBA00023295"/>
    </source>
</evidence>
<sequence>MKADLSSAQFYTQLDGLGKIKAQANKKPHQALTEAAKQFESLFLKMMLKNMRKANDMIAEGNYLNSREEKFFRDMLDSQLAIEMAQSKGIGLADQIIKQMKPLLQAQTDLDAVSELPEEKRLDTINNAEIINSSNTSREDNPAVKSQKSEDVVSGSQALNSILGKEESVEKAAISAKPISIPEIFDSPTTFIKSLYPIAEKVASAVGIDPRFMLAQAALETGWGKHMIRQADGSNSHNLFGIKAHKRWQGDKANIATTEFRQGVAVRERADFRAYDSYEASMQDYVDFLQQNPRYKQALSVKQNPEQFLLELQKAGYATDPRYAKKIINIANSQVMSQASLQG</sequence>
<evidence type="ECO:0000256" key="4">
    <source>
        <dbReference type="ARBA" id="ARBA00007974"/>
    </source>
</evidence>
<dbReference type="RefSeq" id="WP_094786606.1">
    <property type="nucleotide sequence ID" value="NZ_NDXW01000001.1"/>
</dbReference>
<accession>A0A4P9VLM3</accession>
<dbReference type="PANTHER" id="PTHR33308">
    <property type="entry name" value="PEPTIDOGLYCAN HYDROLASE FLGJ"/>
    <property type="match status" value="1"/>
</dbReference>
<name>A0A4P9VLM3_9GAMM</name>
<dbReference type="InterPro" id="IPR002901">
    <property type="entry name" value="MGlyc_endo_b_GlcNAc-like_dom"/>
</dbReference>
<comment type="similarity">
    <text evidence="4">In the C-terminal section; belongs to the glycosyl hydrolase 73 family.</text>
</comment>
<evidence type="ECO:0000259" key="13">
    <source>
        <dbReference type="SMART" id="SM00047"/>
    </source>
</evidence>
<evidence type="ECO:0000256" key="8">
    <source>
        <dbReference type="ARBA" id="ARBA00022801"/>
    </source>
</evidence>
<evidence type="ECO:0000313" key="14">
    <source>
        <dbReference type="EMBL" id="RDH43247.1"/>
    </source>
</evidence>
<comment type="subcellular location">
    <subcellularLocation>
        <location evidence="2">Periplasm</location>
    </subcellularLocation>
</comment>
<dbReference type="GO" id="GO:0042597">
    <property type="term" value="C:periplasmic space"/>
    <property type="evidence" value="ECO:0007669"/>
    <property type="project" value="UniProtKB-SubCell"/>
</dbReference>
<protein>
    <recommendedName>
        <fullName evidence="5">Peptidoglycan hydrolase FlgJ</fullName>
    </recommendedName>
    <alternativeName>
        <fullName evidence="11">Muramidase FlgJ</fullName>
    </alternativeName>
</protein>
<evidence type="ECO:0000256" key="3">
    <source>
        <dbReference type="ARBA" id="ARBA00006880"/>
    </source>
</evidence>
<dbReference type="Proteomes" id="UP000257039">
    <property type="component" value="Unassembled WGS sequence"/>
</dbReference>
<dbReference type="AlphaFoldDB" id="A0A4P9VLM3"/>
<evidence type="ECO:0000256" key="7">
    <source>
        <dbReference type="ARBA" id="ARBA00022795"/>
    </source>
</evidence>
<dbReference type="GO" id="GO:0016798">
    <property type="term" value="F:hydrolase activity, acting on glycosyl bonds"/>
    <property type="evidence" value="ECO:0007669"/>
    <property type="project" value="UniProtKB-KW"/>
</dbReference>
<dbReference type="FunFam" id="2.10.70.40:FF:000001">
    <property type="entry name" value="Flagellar assembly peptidoglycan hydrolase FlgJ"/>
    <property type="match status" value="1"/>
</dbReference>
<dbReference type="InterPro" id="IPR019301">
    <property type="entry name" value="Flagellar_prot_FlgJ_N"/>
</dbReference>
<gene>
    <name evidence="14" type="ORF">B9G39_07225</name>
</gene>
<keyword evidence="9" id="KW-0326">Glycosidase</keyword>
<dbReference type="Pfam" id="PF10135">
    <property type="entry name" value="Rod-binding"/>
    <property type="match status" value="1"/>
</dbReference>
<keyword evidence="15" id="KW-1185">Reference proteome</keyword>
<dbReference type="GO" id="GO:0071973">
    <property type="term" value="P:bacterial-type flagellum-dependent cell motility"/>
    <property type="evidence" value="ECO:0007669"/>
    <property type="project" value="TreeGrafter"/>
</dbReference>
<dbReference type="PANTHER" id="PTHR33308:SF9">
    <property type="entry name" value="PEPTIDOGLYCAN HYDROLASE FLGJ"/>
    <property type="match status" value="1"/>
</dbReference>
<dbReference type="GO" id="GO:0071555">
    <property type="term" value="P:cell wall organization"/>
    <property type="evidence" value="ECO:0007669"/>
    <property type="project" value="UniProtKB-KW"/>
</dbReference>
<evidence type="ECO:0000256" key="11">
    <source>
        <dbReference type="ARBA" id="ARBA00030835"/>
    </source>
</evidence>
<evidence type="ECO:0000256" key="2">
    <source>
        <dbReference type="ARBA" id="ARBA00004418"/>
    </source>
</evidence>
<comment type="caution">
    <text evidence="14">The sequence shown here is derived from an EMBL/GenBank/DDBJ whole genome shotgun (WGS) entry which is preliminary data.</text>
</comment>
<feature type="compositionally biased region" description="Basic and acidic residues" evidence="12">
    <location>
        <begin position="137"/>
        <end position="151"/>
    </location>
</feature>
<evidence type="ECO:0000256" key="10">
    <source>
        <dbReference type="ARBA" id="ARBA00023316"/>
    </source>
</evidence>
<dbReference type="Gene3D" id="2.10.70.40">
    <property type="entry name" value="peptidoglycan hydrolase"/>
    <property type="match status" value="1"/>
</dbReference>
<keyword evidence="14" id="KW-0969">Cilium</keyword>
<keyword evidence="10" id="KW-0961">Cell wall biogenesis/degradation</keyword>
<dbReference type="InterPro" id="IPR013377">
    <property type="entry name" value="FlgJ"/>
</dbReference>
<comment type="function">
    <text evidence="1">Flagellum-specific muramidase which hydrolyzes the peptidoglycan layer to assemble the rod structure in the periplasmic space.</text>
</comment>